<dbReference type="SUPFAM" id="SSF55874">
    <property type="entry name" value="ATPase domain of HSP90 chaperone/DNA topoisomerase II/histidine kinase"/>
    <property type="match status" value="1"/>
</dbReference>
<gene>
    <name evidence="10" type="ORF">pH6NP1_p016</name>
</gene>
<dbReference type="Pfam" id="PF02518">
    <property type="entry name" value="HATPase_c"/>
    <property type="match status" value="1"/>
</dbReference>
<dbReference type="InterPro" id="IPR036097">
    <property type="entry name" value="HisK_dim/P_sf"/>
</dbReference>
<dbReference type="CDD" id="cd00075">
    <property type="entry name" value="HATPase"/>
    <property type="match status" value="1"/>
</dbReference>
<dbReference type="EMBL" id="MG869620">
    <property type="protein sequence ID" value="AWD72214.1"/>
    <property type="molecule type" value="Genomic_DNA"/>
</dbReference>
<proteinExistence type="predicted"/>
<feature type="modified residue" description="4-aspartylphosphate" evidence="7">
    <location>
        <position position="384"/>
    </location>
</feature>
<dbReference type="PANTHER" id="PTHR43547">
    <property type="entry name" value="TWO-COMPONENT HISTIDINE KINASE"/>
    <property type="match status" value="1"/>
</dbReference>
<dbReference type="GO" id="GO:0000155">
    <property type="term" value="F:phosphorelay sensor kinase activity"/>
    <property type="evidence" value="ECO:0007669"/>
    <property type="project" value="InterPro"/>
</dbReference>
<feature type="domain" description="Response regulatory" evidence="9">
    <location>
        <begin position="335"/>
        <end position="451"/>
    </location>
</feature>
<dbReference type="Pfam" id="PF00072">
    <property type="entry name" value="Response_reg"/>
    <property type="match status" value="1"/>
</dbReference>
<evidence type="ECO:0000256" key="2">
    <source>
        <dbReference type="ARBA" id="ARBA00004429"/>
    </source>
</evidence>
<evidence type="ECO:0000259" key="9">
    <source>
        <dbReference type="PROSITE" id="PS50110"/>
    </source>
</evidence>
<dbReference type="SMART" id="SM00388">
    <property type="entry name" value="HisKA"/>
    <property type="match status" value="1"/>
</dbReference>
<dbReference type="InterPro" id="IPR036890">
    <property type="entry name" value="HATPase_C_sf"/>
</dbReference>
<evidence type="ECO:0000256" key="4">
    <source>
        <dbReference type="ARBA" id="ARBA00022553"/>
    </source>
</evidence>
<dbReference type="PANTHER" id="PTHR43547:SF2">
    <property type="entry name" value="HYBRID SIGNAL TRANSDUCTION HISTIDINE KINASE C"/>
    <property type="match status" value="1"/>
</dbReference>
<evidence type="ECO:0000256" key="6">
    <source>
        <dbReference type="ARBA" id="ARBA00022777"/>
    </source>
</evidence>
<geneLocation type="plasmid" evidence="10">
    <name>pH6NP1</name>
</geneLocation>
<keyword evidence="4 7" id="KW-0597">Phosphoprotein</keyword>
<dbReference type="Pfam" id="PF00512">
    <property type="entry name" value="HisKA"/>
    <property type="match status" value="1"/>
</dbReference>
<reference evidence="10" key="1">
    <citation type="submission" date="2018-01" db="EMBL/GenBank/DDBJ databases">
        <title>Plasmids of psychrophilic Polaromonas spp. isolated from Arctic and Antarctic glaciers.</title>
        <authorList>
            <person name="Dziewit L."/>
            <person name="Ciok A."/>
        </authorList>
    </citation>
    <scope>NUCLEOTIDE SEQUENCE</scope>
    <source>
        <plasmid evidence="10">pH6NP1</plasmid>
    </source>
</reference>
<keyword evidence="6 10" id="KW-0418">Kinase</keyword>
<dbReference type="PRINTS" id="PR00344">
    <property type="entry name" value="BCTRLSENSOR"/>
</dbReference>
<evidence type="ECO:0000256" key="5">
    <source>
        <dbReference type="ARBA" id="ARBA00022679"/>
    </source>
</evidence>
<comment type="catalytic activity">
    <reaction evidence="1">
        <text>ATP + protein L-histidine = ADP + protein N-phospho-L-histidine.</text>
        <dbReference type="EC" id="2.7.13.3"/>
    </reaction>
</comment>
<accession>A0A2S1FI79</accession>
<evidence type="ECO:0000256" key="3">
    <source>
        <dbReference type="ARBA" id="ARBA00012438"/>
    </source>
</evidence>
<dbReference type="InterPro" id="IPR005467">
    <property type="entry name" value="His_kinase_dom"/>
</dbReference>
<dbReference type="GO" id="GO:0005886">
    <property type="term" value="C:plasma membrane"/>
    <property type="evidence" value="ECO:0007669"/>
    <property type="project" value="UniProtKB-SubCell"/>
</dbReference>
<dbReference type="Gene3D" id="3.40.50.2300">
    <property type="match status" value="1"/>
</dbReference>
<protein>
    <recommendedName>
        <fullName evidence="3">histidine kinase</fullName>
        <ecNumber evidence="3">2.7.13.3</ecNumber>
    </recommendedName>
</protein>
<dbReference type="SMART" id="SM00387">
    <property type="entry name" value="HATPase_c"/>
    <property type="match status" value="1"/>
</dbReference>
<dbReference type="PROSITE" id="PS50109">
    <property type="entry name" value="HIS_KIN"/>
    <property type="match status" value="1"/>
</dbReference>
<organism evidence="10">
    <name type="scientific">Polaromonas sp. H6N</name>
    <dbReference type="NCBI Taxonomy" id="1840293"/>
    <lineage>
        <taxon>Bacteria</taxon>
        <taxon>Pseudomonadati</taxon>
        <taxon>Pseudomonadota</taxon>
        <taxon>Betaproteobacteria</taxon>
        <taxon>Burkholderiales</taxon>
        <taxon>Comamonadaceae</taxon>
        <taxon>Polaromonas</taxon>
    </lineage>
</organism>
<feature type="domain" description="Histidine kinase" evidence="8">
    <location>
        <begin position="89"/>
        <end position="307"/>
    </location>
</feature>
<dbReference type="PROSITE" id="PS50110">
    <property type="entry name" value="RESPONSE_REGULATORY"/>
    <property type="match status" value="1"/>
</dbReference>
<evidence type="ECO:0000259" key="8">
    <source>
        <dbReference type="PROSITE" id="PS50109"/>
    </source>
</evidence>
<dbReference type="Gene3D" id="1.10.287.130">
    <property type="match status" value="1"/>
</dbReference>
<evidence type="ECO:0000256" key="7">
    <source>
        <dbReference type="PROSITE-ProRule" id="PRU00169"/>
    </source>
</evidence>
<dbReference type="InterPro" id="IPR004358">
    <property type="entry name" value="Sig_transdc_His_kin-like_C"/>
</dbReference>
<comment type="subcellular location">
    <subcellularLocation>
        <location evidence="2">Cell inner membrane</location>
        <topology evidence="2">Multi-pass membrane protein</topology>
    </subcellularLocation>
</comment>
<dbReference type="SUPFAM" id="SSF52172">
    <property type="entry name" value="CheY-like"/>
    <property type="match status" value="1"/>
</dbReference>
<dbReference type="InterPro" id="IPR003594">
    <property type="entry name" value="HATPase_dom"/>
</dbReference>
<keyword evidence="5" id="KW-0808">Transferase</keyword>
<dbReference type="InterPro" id="IPR001789">
    <property type="entry name" value="Sig_transdc_resp-reg_receiver"/>
</dbReference>
<name>A0A2S1FI79_9BURK</name>
<evidence type="ECO:0000256" key="1">
    <source>
        <dbReference type="ARBA" id="ARBA00000085"/>
    </source>
</evidence>
<keyword evidence="10" id="KW-0614">Plasmid</keyword>
<evidence type="ECO:0000313" key="10">
    <source>
        <dbReference type="EMBL" id="AWD72214.1"/>
    </source>
</evidence>
<dbReference type="SUPFAM" id="SSF47384">
    <property type="entry name" value="Homodimeric domain of signal transducing histidine kinase"/>
    <property type="match status" value="1"/>
</dbReference>
<dbReference type="InterPro" id="IPR003661">
    <property type="entry name" value="HisK_dim/P_dom"/>
</dbReference>
<dbReference type="SMART" id="SM00448">
    <property type="entry name" value="REC"/>
    <property type="match status" value="1"/>
</dbReference>
<dbReference type="CDD" id="cd00082">
    <property type="entry name" value="HisKA"/>
    <property type="match status" value="1"/>
</dbReference>
<dbReference type="InterPro" id="IPR011006">
    <property type="entry name" value="CheY-like_superfamily"/>
</dbReference>
<dbReference type="Gene3D" id="3.30.565.10">
    <property type="entry name" value="Histidine kinase-like ATPase, C-terminal domain"/>
    <property type="match status" value="1"/>
</dbReference>
<dbReference type="EC" id="2.7.13.3" evidence="3"/>
<dbReference type="AlphaFoldDB" id="A0A2S1FI79"/>
<sequence length="463" mass="49910">MAAGYTIHQLISEYRALRASVLRLWAANSPEVLWSDAGDVMRFNEAVDQALAESVERYAQLVESTIDAQKLAEVELRQSNQHKDDFLAMLAHELRNPLAPISTAAQLLSASPGNEPMVRKVGAIITRQISHLTHIVDDLLDVSRISRGLVELHTEPLDLKLIVASAVEQAQALIEARHHDLVLKLGSTPAFVVGDKTRLVQVLSNLLNNAAKYTPPDGKIVLSLEVRADQALLAVSDNGDGIAPSLLSHIFELFTQAERTPDRAQGGLGLGLSLVKSIIALHGGEVEAKSEGLGKGSVFTVTLPLLNKPSDTDTASTLGELRLAELAVRSTALPQLMVVDDNPDAGQALASLLEIKGYRVVVHESGESALADTALPGIEMFILDIGMPGMDGFELARRLRANPVTQQALLVALTGYGQANDRAMGKAAGFDHYYVKPIHMQQLTELLAKLNAGSLQETDRKVR</sequence>
<dbReference type="FunFam" id="3.30.565.10:FF:000006">
    <property type="entry name" value="Sensor histidine kinase WalK"/>
    <property type="match status" value="1"/>
</dbReference>